<comment type="caution">
    <text evidence="2">The sequence shown here is derived from an EMBL/GenBank/DDBJ whole genome shotgun (WGS) entry which is preliminary data.</text>
</comment>
<dbReference type="SUPFAM" id="SSF55729">
    <property type="entry name" value="Acyl-CoA N-acyltransferases (Nat)"/>
    <property type="match status" value="1"/>
</dbReference>
<dbReference type="InterPro" id="IPR016181">
    <property type="entry name" value="Acyl_CoA_acyltransferase"/>
</dbReference>
<name>A0A2W4F542_9HYPH</name>
<dbReference type="Gene3D" id="3.40.630.30">
    <property type="match status" value="1"/>
</dbReference>
<dbReference type="Pfam" id="PF13480">
    <property type="entry name" value="Acetyltransf_6"/>
    <property type="match status" value="1"/>
</dbReference>
<accession>A0A2W4F542</accession>
<evidence type="ECO:0000313" key="3">
    <source>
        <dbReference type="Proteomes" id="UP000248925"/>
    </source>
</evidence>
<gene>
    <name evidence="2" type="ORF">CPY51_01120</name>
</gene>
<protein>
    <submittedName>
        <fullName evidence="2">Cellulose biosynthesis protein CelD</fullName>
    </submittedName>
</protein>
<dbReference type="OrthoDB" id="8193702at2"/>
<dbReference type="EMBL" id="PCDP01000001">
    <property type="protein sequence ID" value="PZM16883.1"/>
    <property type="molecule type" value="Genomic_DNA"/>
</dbReference>
<feature type="domain" description="BioF2-like acetyltransferase" evidence="1">
    <location>
        <begin position="198"/>
        <end position="353"/>
    </location>
</feature>
<organism evidence="2 3">
    <name type="scientific">Rhizobium tubonense</name>
    <dbReference type="NCBI Taxonomy" id="484088"/>
    <lineage>
        <taxon>Bacteria</taxon>
        <taxon>Pseudomonadati</taxon>
        <taxon>Pseudomonadota</taxon>
        <taxon>Alphaproteobacteria</taxon>
        <taxon>Hyphomicrobiales</taxon>
        <taxon>Rhizobiaceae</taxon>
        <taxon>Rhizobium/Agrobacterium group</taxon>
        <taxon>Rhizobium</taxon>
    </lineage>
</organism>
<evidence type="ECO:0000259" key="1">
    <source>
        <dbReference type="Pfam" id="PF13480"/>
    </source>
</evidence>
<evidence type="ECO:0000313" key="2">
    <source>
        <dbReference type="EMBL" id="PZM16883.1"/>
    </source>
</evidence>
<dbReference type="Proteomes" id="UP000248925">
    <property type="component" value="Unassembled WGS sequence"/>
</dbReference>
<dbReference type="InterPro" id="IPR038740">
    <property type="entry name" value="BioF2-like_GNAT_dom"/>
</dbReference>
<keyword evidence="3" id="KW-1185">Reference proteome</keyword>
<sequence>MPKPDIRQTARTLAENIDASAANATPEALGADVLRVEIVDSMQPLEAEWRALETDNLASIHQSFDWCATWVEVYRNPLAIIRGSIGERTVFILPLEIVRSNMVRRAQFIGAQGSNINTGLFAVEFLESVGHLAAFHQEQITRALKGKVDVLLLQNVPFEWRGHQSPLASLPSIENQNHAFQLPFLDSFETTLKQVNAKRRRKKYRQQTRMLDEKGGYDHLIASTSQDRHRLLQLFFDLKAERFKTAGLPDVFQSPETRNFLQGLTGLRNDDGAYVALEIHALQLKGMHQGHIPAVAAVSRKGDHIICQFAAIDETLVPETSPGELLFWLMIEHFHHQGIALFDFGIGDQTYKRSWCPVETVQHDVILPISALGRVAALAQRSLTHTKAAIKANRQVYGFVQRLRARTARRAAPDDAERD</sequence>
<proteinExistence type="predicted"/>
<reference evidence="2 3" key="1">
    <citation type="journal article" date="2018" name="Sci. Rep.">
        <title>Rhizobium tumorigenes sp. nov., a novel plant tumorigenic bacterium isolated from cane gall tumors on thornless blackberry.</title>
        <authorList>
            <person name="Kuzmanovi N."/>
            <person name="Smalla K."/>
            <person name="Gronow S."/>
            <person name="PuBawska J."/>
        </authorList>
    </citation>
    <scope>NUCLEOTIDE SEQUENCE [LARGE SCALE GENOMIC DNA]</scope>
    <source>
        <strain evidence="2 3">CCBAU 85046</strain>
    </source>
</reference>
<dbReference type="AlphaFoldDB" id="A0A2W4F542"/>